<evidence type="ECO:0000256" key="1">
    <source>
        <dbReference type="ARBA" id="ARBA00004651"/>
    </source>
</evidence>
<protein>
    <submittedName>
        <fullName evidence="10">Zinc ABC transporter permease</fullName>
    </submittedName>
</protein>
<evidence type="ECO:0000256" key="2">
    <source>
        <dbReference type="ARBA" id="ARBA00008034"/>
    </source>
</evidence>
<organism evidence="10 11">
    <name type="scientific">Prauserella flavalba</name>
    <dbReference type="NCBI Taxonomy" id="1477506"/>
    <lineage>
        <taxon>Bacteria</taxon>
        <taxon>Bacillati</taxon>
        <taxon>Actinomycetota</taxon>
        <taxon>Actinomycetes</taxon>
        <taxon>Pseudonocardiales</taxon>
        <taxon>Pseudonocardiaceae</taxon>
        <taxon>Prauserella</taxon>
    </lineage>
</organism>
<name>A0A318LTD7_9PSEU</name>
<evidence type="ECO:0000313" key="10">
    <source>
        <dbReference type="EMBL" id="PXY37827.1"/>
    </source>
</evidence>
<dbReference type="Gene3D" id="1.10.3470.10">
    <property type="entry name" value="ABC transporter involved in vitamin B12 uptake, BtuC"/>
    <property type="match status" value="1"/>
</dbReference>
<feature type="transmembrane region" description="Helical" evidence="9">
    <location>
        <begin position="146"/>
        <end position="167"/>
    </location>
</feature>
<evidence type="ECO:0000256" key="7">
    <source>
        <dbReference type="ARBA" id="ARBA00023136"/>
    </source>
</evidence>
<dbReference type="RefSeq" id="WP_110334701.1">
    <property type="nucleotide sequence ID" value="NZ_JBHVKT010000011.1"/>
</dbReference>
<feature type="transmembrane region" description="Helical" evidence="9">
    <location>
        <begin position="256"/>
        <end position="278"/>
    </location>
</feature>
<keyword evidence="5 8" id="KW-0812">Transmembrane</keyword>
<dbReference type="InterPro" id="IPR037294">
    <property type="entry name" value="ABC_BtuC-like"/>
</dbReference>
<dbReference type="InterPro" id="IPR001626">
    <property type="entry name" value="ABC_TroCD"/>
</dbReference>
<dbReference type="PANTHER" id="PTHR30477">
    <property type="entry name" value="ABC-TRANSPORTER METAL-BINDING PROTEIN"/>
    <property type="match status" value="1"/>
</dbReference>
<feature type="transmembrane region" description="Helical" evidence="9">
    <location>
        <begin position="71"/>
        <end position="89"/>
    </location>
</feature>
<sequence length="295" mass="29747">MIGWLLDALPLSYPDAVVVVGTAVVGFVAGALGPLAVLRQRSMFGDAMSHGTLAGVAVAFLVTGAKVPEVLLLGATISAALAAFAMIALERTGRLRPDAAIGVVLSVSLTLGIVLLTHIASSGNSEQSGLNSYLLGQTAGLTERDIMLALALGAVALTVLLVGFRLVRSATFDPGFTSVAGVPTWAVDVASTGLLALAVVLGVRTVGAILMVALLVAPVVTARQLTKRLATLVPLSGAVGAACGAVGGVLSGRAELPAGPVIVLLATAVAVLSVTFAPRRGIVARTRRRRARVAR</sequence>
<dbReference type="SUPFAM" id="SSF81345">
    <property type="entry name" value="ABC transporter involved in vitamin B12 uptake, BtuC"/>
    <property type="match status" value="1"/>
</dbReference>
<dbReference type="PANTHER" id="PTHR30477:SF3">
    <property type="entry name" value="METAL TRANSPORT SYSTEM MEMBRANE PROTEIN CT_069-RELATED"/>
    <property type="match status" value="1"/>
</dbReference>
<dbReference type="GO" id="GO:0055085">
    <property type="term" value="P:transmembrane transport"/>
    <property type="evidence" value="ECO:0007669"/>
    <property type="project" value="InterPro"/>
</dbReference>
<keyword evidence="6 9" id="KW-1133">Transmembrane helix</keyword>
<keyword evidence="4" id="KW-1003">Cell membrane</keyword>
<feature type="transmembrane region" description="Helical" evidence="9">
    <location>
        <begin position="16"/>
        <end position="38"/>
    </location>
</feature>
<evidence type="ECO:0000256" key="4">
    <source>
        <dbReference type="ARBA" id="ARBA00022475"/>
    </source>
</evidence>
<evidence type="ECO:0000256" key="6">
    <source>
        <dbReference type="ARBA" id="ARBA00022989"/>
    </source>
</evidence>
<feature type="transmembrane region" description="Helical" evidence="9">
    <location>
        <begin position="205"/>
        <end position="222"/>
    </location>
</feature>
<proteinExistence type="inferred from homology"/>
<dbReference type="EMBL" id="MASU01000002">
    <property type="protein sequence ID" value="PXY37827.1"/>
    <property type="molecule type" value="Genomic_DNA"/>
</dbReference>
<comment type="subcellular location">
    <subcellularLocation>
        <location evidence="1 8">Cell membrane</location>
        <topology evidence="1 8">Multi-pass membrane protein</topology>
    </subcellularLocation>
</comment>
<dbReference type="AlphaFoldDB" id="A0A318LTD7"/>
<evidence type="ECO:0000256" key="8">
    <source>
        <dbReference type="RuleBase" id="RU003943"/>
    </source>
</evidence>
<comment type="similarity">
    <text evidence="2 8">Belongs to the ABC-3 integral membrane protein family.</text>
</comment>
<feature type="transmembrane region" description="Helical" evidence="9">
    <location>
        <begin position="229"/>
        <end position="250"/>
    </location>
</feature>
<evidence type="ECO:0000256" key="3">
    <source>
        <dbReference type="ARBA" id="ARBA00022448"/>
    </source>
</evidence>
<reference evidence="10 11" key="1">
    <citation type="submission" date="2016-07" db="EMBL/GenBank/DDBJ databases">
        <title>Draft genome sequence of Prauserella sp. YIM 121212, isolated from alkaline soil.</title>
        <authorList>
            <person name="Ruckert C."/>
            <person name="Albersmeier A."/>
            <person name="Jiang C.-L."/>
            <person name="Jiang Y."/>
            <person name="Kalinowski J."/>
            <person name="Schneider O."/>
            <person name="Winkler A."/>
            <person name="Zotchev S.B."/>
        </authorList>
    </citation>
    <scope>NUCLEOTIDE SEQUENCE [LARGE SCALE GENOMIC DNA]</scope>
    <source>
        <strain evidence="10 11">YIM 121212</strain>
    </source>
</reference>
<gene>
    <name evidence="10" type="ORF">BA062_04245</name>
</gene>
<keyword evidence="11" id="KW-1185">Reference proteome</keyword>
<comment type="caution">
    <text evidence="10">The sequence shown here is derived from an EMBL/GenBank/DDBJ whole genome shotgun (WGS) entry which is preliminary data.</text>
</comment>
<dbReference type="GO" id="GO:0010043">
    <property type="term" value="P:response to zinc ion"/>
    <property type="evidence" value="ECO:0007669"/>
    <property type="project" value="TreeGrafter"/>
</dbReference>
<dbReference type="GO" id="GO:0043190">
    <property type="term" value="C:ATP-binding cassette (ABC) transporter complex"/>
    <property type="evidence" value="ECO:0007669"/>
    <property type="project" value="InterPro"/>
</dbReference>
<dbReference type="Proteomes" id="UP000247892">
    <property type="component" value="Unassembled WGS sequence"/>
</dbReference>
<evidence type="ECO:0000313" key="11">
    <source>
        <dbReference type="Proteomes" id="UP000247892"/>
    </source>
</evidence>
<feature type="transmembrane region" description="Helical" evidence="9">
    <location>
        <begin position="101"/>
        <end position="120"/>
    </location>
</feature>
<dbReference type="OrthoDB" id="1016457at2"/>
<evidence type="ECO:0000256" key="5">
    <source>
        <dbReference type="ARBA" id="ARBA00022692"/>
    </source>
</evidence>
<keyword evidence="3 8" id="KW-0813">Transport</keyword>
<dbReference type="Pfam" id="PF00950">
    <property type="entry name" value="ABC-3"/>
    <property type="match status" value="1"/>
</dbReference>
<keyword evidence="7 9" id="KW-0472">Membrane</keyword>
<accession>A0A318LTD7</accession>
<evidence type="ECO:0000256" key="9">
    <source>
        <dbReference type="SAM" id="Phobius"/>
    </source>
</evidence>